<dbReference type="EMBL" id="SJPN01000001">
    <property type="protein sequence ID" value="TWU07520.1"/>
    <property type="molecule type" value="Genomic_DNA"/>
</dbReference>
<evidence type="ECO:0000256" key="1">
    <source>
        <dbReference type="SAM" id="MobiDB-lite"/>
    </source>
</evidence>
<dbReference type="Proteomes" id="UP000320176">
    <property type="component" value="Unassembled WGS sequence"/>
</dbReference>
<sequence>MTNIRREADGWAVRIVRSGKEHSKYFRFSNGGVRKSLAIAKEWRDAKLSELGPRRWRSGPKKSRASNNSSGVTGVAKNKYGRWVAFWNEDGKQRFKTFRTKREAVEHRKSMAPET</sequence>
<organism evidence="2 3">
    <name type="scientific">Stieleria varia</name>
    <dbReference type="NCBI Taxonomy" id="2528005"/>
    <lineage>
        <taxon>Bacteria</taxon>
        <taxon>Pseudomonadati</taxon>
        <taxon>Planctomycetota</taxon>
        <taxon>Planctomycetia</taxon>
        <taxon>Pirellulales</taxon>
        <taxon>Pirellulaceae</taxon>
        <taxon>Stieleria</taxon>
    </lineage>
</organism>
<dbReference type="Gene3D" id="1.20.5.2050">
    <property type="match status" value="1"/>
</dbReference>
<name>A0A5C6B6E3_9BACT</name>
<accession>A0A5C6B6E3</accession>
<dbReference type="OrthoDB" id="282066at2"/>
<feature type="compositionally biased region" description="Basic residues" evidence="1">
    <location>
        <begin position="54"/>
        <end position="64"/>
    </location>
</feature>
<evidence type="ECO:0000313" key="3">
    <source>
        <dbReference type="Proteomes" id="UP000320176"/>
    </source>
</evidence>
<gene>
    <name evidence="2" type="ORF">Pla52n_00930</name>
</gene>
<reference evidence="2 3" key="1">
    <citation type="submission" date="2019-02" db="EMBL/GenBank/DDBJ databases">
        <title>Deep-cultivation of Planctomycetes and their phenomic and genomic characterization uncovers novel biology.</title>
        <authorList>
            <person name="Wiegand S."/>
            <person name="Jogler M."/>
            <person name="Boedeker C."/>
            <person name="Pinto D."/>
            <person name="Vollmers J."/>
            <person name="Rivas-Marin E."/>
            <person name="Kohn T."/>
            <person name="Peeters S.H."/>
            <person name="Heuer A."/>
            <person name="Rast P."/>
            <person name="Oberbeckmann S."/>
            <person name="Bunk B."/>
            <person name="Jeske O."/>
            <person name="Meyerdierks A."/>
            <person name="Storesund J.E."/>
            <person name="Kallscheuer N."/>
            <person name="Luecker S."/>
            <person name="Lage O.M."/>
            <person name="Pohl T."/>
            <person name="Merkel B.J."/>
            <person name="Hornburger P."/>
            <person name="Mueller R.-W."/>
            <person name="Bruemmer F."/>
            <person name="Labrenz M."/>
            <person name="Spormann A.M."/>
            <person name="Op Den Camp H."/>
            <person name="Overmann J."/>
            <person name="Amann R."/>
            <person name="Jetten M.S.M."/>
            <person name="Mascher T."/>
            <person name="Medema M.H."/>
            <person name="Devos D.P."/>
            <person name="Kaster A.-K."/>
            <person name="Ovreas L."/>
            <person name="Rohde M."/>
            <person name="Galperin M.Y."/>
            <person name="Jogler C."/>
        </authorList>
    </citation>
    <scope>NUCLEOTIDE SEQUENCE [LARGE SCALE GENOMIC DNA]</scope>
    <source>
        <strain evidence="2 3">Pla52n</strain>
    </source>
</reference>
<dbReference type="AlphaFoldDB" id="A0A5C6B6E3"/>
<protein>
    <submittedName>
        <fullName evidence="2">Uncharacterized protein</fullName>
    </submittedName>
</protein>
<comment type="caution">
    <text evidence="2">The sequence shown here is derived from an EMBL/GenBank/DDBJ whole genome shotgun (WGS) entry which is preliminary data.</text>
</comment>
<evidence type="ECO:0000313" key="2">
    <source>
        <dbReference type="EMBL" id="TWU07520.1"/>
    </source>
</evidence>
<keyword evidence="3" id="KW-1185">Reference proteome</keyword>
<feature type="region of interest" description="Disordered" evidence="1">
    <location>
        <begin position="50"/>
        <end position="74"/>
    </location>
</feature>
<dbReference type="RefSeq" id="WP_146518611.1">
    <property type="nucleotide sequence ID" value="NZ_CP151726.1"/>
</dbReference>
<proteinExistence type="predicted"/>